<evidence type="ECO:0000259" key="8">
    <source>
        <dbReference type="PROSITE" id="PS51705"/>
    </source>
</evidence>
<feature type="domain" description="Hflx-type G" evidence="8">
    <location>
        <begin position="217"/>
        <end position="383"/>
    </location>
</feature>
<reference evidence="9" key="1">
    <citation type="journal article" date="2015" name="Nature">
        <title>Complex archaea that bridge the gap between prokaryotes and eukaryotes.</title>
        <authorList>
            <person name="Spang A."/>
            <person name="Saw J.H."/>
            <person name="Jorgensen S.L."/>
            <person name="Zaremba-Niedzwiedzka K."/>
            <person name="Martijn J."/>
            <person name="Lind A.E."/>
            <person name="van Eijk R."/>
            <person name="Schleper C."/>
            <person name="Guy L."/>
            <person name="Ettema T.J."/>
        </authorList>
    </citation>
    <scope>NUCLEOTIDE SEQUENCE</scope>
</reference>
<keyword evidence="6" id="KW-0342">GTP-binding</keyword>
<dbReference type="CDD" id="cd01878">
    <property type="entry name" value="HflX"/>
    <property type="match status" value="1"/>
</dbReference>
<evidence type="ECO:0000256" key="7">
    <source>
        <dbReference type="SAM" id="Coils"/>
    </source>
</evidence>
<dbReference type="Pfam" id="PF01926">
    <property type="entry name" value="MMR_HSR1"/>
    <property type="match status" value="1"/>
</dbReference>
<dbReference type="Gene3D" id="6.10.250.2860">
    <property type="match status" value="1"/>
</dbReference>
<dbReference type="Pfam" id="PF13167">
    <property type="entry name" value="GTP-bdg_N"/>
    <property type="match status" value="1"/>
</dbReference>
<evidence type="ECO:0000256" key="4">
    <source>
        <dbReference type="ARBA" id="ARBA00022741"/>
    </source>
</evidence>
<evidence type="ECO:0000256" key="6">
    <source>
        <dbReference type="ARBA" id="ARBA00023134"/>
    </source>
</evidence>
<keyword evidence="3" id="KW-0479">Metal-binding</keyword>
<evidence type="ECO:0000313" key="9">
    <source>
        <dbReference type="EMBL" id="KKL83196.1"/>
    </source>
</evidence>
<dbReference type="GO" id="GO:0043022">
    <property type="term" value="F:ribosome binding"/>
    <property type="evidence" value="ECO:0007669"/>
    <property type="project" value="TreeGrafter"/>
</dbReference>
<dbReference type="PROSITE" id="PS51705">
    <property type="entry name" value="G_HFLX"/>
    <property type="match status" value="1"/>
</dbReference>
<dbReference type="InterPro" id="IPR025121">
    <property type="entry name" value="GTPase_HflX_N"/>
</dbReference>
<comment type="subcellular location">
    <subcellularLocation>
        <location evidence="1">Cytoplasm</location>
    </subcellularLocation>
</comment>
<dbReference type="PIRSF" id="PIRSF006809">
    <property type="entry name" value="GTP-binding_hflX_prd"/>
    <property type="match status" value="1"/>
</dbReference>
<dbReference type="GO" id="GO:0005737">
    <property type="term" value="C:cytoplasm"/>
    <property type="evidence" value="ECO:0007669"/>
    <property type="project" value="UniProtKB-SubCell"/>
</dbReference>
<evidence type="ECO:0000256" key="1">
    <source>
        <dbReference type="ARBA" id="ARBA00004496"/>
    </source>
</evidence>
<protein>
    <recommendedName>
        <fullName evidence="8">Hflx-type G domain-containing protein</fullName>
    </recommendedName>
</protein>
<organism evidence="9">
    <name type="scientific">marine sediment metagenome</name>
    <dbReference type="NCBI Taxonomy" id="412755"/>
    <lineage>
        <taxon>unclassified sequences</taxon>
        <taxon>metagenomes</taxon>
        <taxon>ecological metagenomes</taxon>
    </lineage>
</organism>
<dbReference type="InterPro" id="IPR027417">
    <property type="entry name" value="P-loop_NTPase"/>
</dbReference>
<evidence type="ECO:0000256" key="2">
    <source>
        <dbReference type="ARBA" id="ARBA00022490"/>
    </source>
</evidence>
<dbReference type="PANTHER" id="PTHR10229">
    <property type="entry name" value="GTP-BINDING PROTEIN HFLX"/>
    <property type="match status" value="1"/>
</dbReference>
<dbReference type="PRINTS" id="PR00326">
    <property type="entry name" value="GTP1OBG"/>
</dbReference>
<feature type="coiled-coil region" evidence="7">
    <location>
        <begin position="183"/>
        <end position="210"/>
    </location>
</feature>
<evidence type="ECO:0000256" key="3">
    <source>
        <dbReference type="ARBA" id="ARBA00022723"/>
    </source>
</evidence>
<dbReference type="PANTHER" id="PTHR10229:SF0">
    <property type="entry name" value="GTP-BINDING PROTEIN 6-RELATED"/>
    <property type="match status" value="1"/>
</dbReference>
<evidence type="ECO:0000256" key="5">
    <source>
        <dbReference type="ARBA" id="ARBA00022842"/>
    </source>
</evidence>
<dbReference type="InterPro" id="IPR006073">
    <property type="entry name" value="GTP-bd"/>
</dbReference>
<dbReference type="SUPFAM" id="SSF52540">
    <property type="entry name" value="P-loop containing nucleoside triphosphate hydrolases"/>
    <property type="match status" value="1"/>
</dbReference>
<dbReference type="GO" id="GO:0046872">
    <property type="term" value="F:metal ion binding"/>
    <property type="evidence" value="ECO:0007669"/>
    <property type="project" value="UniProtKB-KW"/>
</dbReference>
<dbReference type="Pfam" id="PF16360">
    <property type="entry name" value="GTP-bdg_M"/>
    <property type="match status" value="1"/>
</dbReference>
<dbReference type="NCBIfam" id="TIGR03156">
    <property type="entry name" value="GTP_HflX"/>
    <property type="match status" value="1"/>
</dbReference>
<dbReference type="AlphaFoldDB" id="A0A0F9FY52"/>
<keyword evidence="5" id="KW-0460">Magnesium</keyword>
<keyword evidence="7" id="KW-0175">Coiled coil</keyword>
<dbReference type="FunFam" id="3.40.50.11060:FF:000001">
    <property type="entry name" value="GTPase HflX"/>
    <property type="match status" value="1"/>
</dbReference>
<dbReference type="HAMAP" id="MF_00900">
    <property type="entry name" value="GTPase_HflX"/>
    <property type="match status" value="1"/>
</dbReference>
<dbReference type="InterPro" id="IPR030394">
    <property type="entry name" value="G_HFLX_dom"/>
</dbReference>
<sequence length="431" mass="49558">MSTKDPIDLGKTRLLEIEKNKNALLVGAYKSIKNKNIRLEHLEELKSLATTFGLQTIEKMLVHIRKIETSTYIGSGKVQEIRDLCEEKNIDIVIFDIDIAPHQQRNLEREIKKTIIDRTELILGVFAIHARSNESKLQVKLAQFKYEIPRLKRMWTHLSRQRTGGKSGGYLKGAGEKQIEIDRQIIKKKISDLQKNIDKIKEQRELQRKKRKKIQIPSFAIIGYTNSGKSTLMNALTDAKVLVEDKLFATLDTTTRKYTLPNQQQVVVTDTVGFIRKLPHTLIAAFKSTLEEAISSDILIHLVDVSNENAKVMAEASIEVLKELKADEKPIITCLNKIDEIYDQSFITYFKLNYPKTVIISALKKEGFEDLMDKMIGEISNLRKIIKLKIPQSYYKLVSEIIKEGRIICRAFRDKHNLKDKETLDIANERI</sequence>
<dbReference type="Gene3D" id="3.40.50.11060">
    <property type="entry name" value="GTPase HflX, N-terminal domain"/>
    <property type="match status" value="1"/>
</dbReference>
<dbReference type="EMBL" id="LAZR01022054">
    <property type="protein sequence ID" value="KKL83196.1"/>
    <property type="molecule type" value="Genomic_DNA"/>
</dbReference>
<proteinExistence type="inferred from homology"/>
<gene>
    <name evidence="9" type="ORF">LCGC14_1977200</name>
</gene>
<keyword evidence="2" id="KW-0963">Cytoplasm</keyword>
<keyword evidence="4" id="KW-0547">Nucleotide-binding</keyword>
<name>A0A0F9FY52_9ZZZZ</name>
<dbReference type="InterPro" id="IPR042108">
    <property type="entry name" value="GTPase_HflX_N_sf"/>
</dbReference>
<comment type="caution">
    <text evidence="9">The sequence shown here is derived from an EMBL/GenBank/DDBJ whole genome shotgun (WGS) entry which is preliminary data.</text>
</comment>
<accession>A0A0F9FY52</accession>
<dbReference type="GO" id="GO:0005525">
    <property type="term" value="F:GTP binding"/>
    <property type="evidence" value="ECO:0007669"/>
    <property type="project" value="UniProtKB-KW"/>
</dbReference>
<dbReference type="InterPro" id="IPR016496">
    <property type="entry name" value="GTPase_HflX"/>
</dbReference>
<dbReference type="Gene3D" id="3.40.50.300">
    <property type="entry name" value="P-loop containing nucleotide triphosphate hydrolases"/>
    <property type="match status" value="1"/>
</dbReference>
<dbReference type="InterPro" id="IPR032305">
    <property type="entry name" value="GTP-bd_M"/>
</dbReference>